<feature type="region of interest" description="Disordered" evidence="1">
    <location>
        <begin position="1"/>
        <end position="26"/>
    </location>
</feature>
<comment type="caution">
    <text evidence="2">The sequence shown here is derived from an EMBL/GenBank/DDBJ whole genome shotgun (WGS) entry which is preliminary data.</text>
</comment>
<organism evidence="2 3">
    <name type="scientific">Nyctereutes procyonoides</name>
    <name type="common">Raccoon dog</name>
    <name type="synonym">Canis procyonoides</name>
    <dbReference type="NCBI Taxonomy" id="34880"/>
    <lineage>
        <taxon>Eukaryota</taxon>
        <taxon>Metazoa</taxon>
        <taxon>Chordata</taxon>
        <taxon>Craniata</taxon>
        <taxon>Vertebrata</taxon>
        <taxon>Euteleostomi</taxon>
        <taxon>Mammalia</taxon>
        <taxon>Eutheria</taxon>
        <taxon>Laurasiatheria</taxon>
        <taxon>Carnivora</taxon>
        <taxon>Caniformia</taxon>
        <taxon>Canidae</taxon>
        <taxon>Nyctereutes</taxon>
    </lineage>
</organism>
<protein>
    <submittedName>
        <fullName evidence="2">(raccoon dog) hypothetical protein</fullName>
    </submittedName>
</protein>
<accession>A0A811Y1P2</accession>
<evidence type="ECO:0000313" key="3">
    <source>
        <dbReference type="Proteomes" id="UP000645828"/>
    </source>
</evidence>
<keyword evidence="3" id="KW-1185">Reference proteome</keyword>
<dbReference type="AlphaFoldDB" id="A0A811Y1P2"/>
<evidence type="ECO:0000313" key="2">
    <source>
        <dbReference type="EMBL" id="CAD7670678.1"/>
    </source>
</evidence>
<evidence type="ECO:0000256" key="1">
    <source>
        <dbReference type="SAM" id="MobiDB-lite"/>
    </source>
</evidence>
<sequence length="202" mass="22064">MEPPSPQPCRCRKEGRPRERRRPRRPVPCWRKGPRILAWGRTPAQEGLACLASWPHDSQLRRQGAGLRMRPQASLVSPPGRAPPTATRLPQVARRLQTSEGRSRVHVTWIPLSCWSSCLSCVVRWGPHRVIKGSAGKGHLVPMKACPSVTLTQVNPEDGGALAKLMKPSAPSTTDMMSALTGVAHTAKLEKTKAKELASTLG</sequence>
<name>A0A811Y1P2_NYCPR</name>
<dbReference type="EMBL" id="CAJHUB010000659">
    <property type="protein sequence ID" value="CAD7670678.1"/>
    <property type="molecule type" value="Genomic_DNA"/>
</dbReference>
<reference evidence="2" key="1">
    <citation type="submission" date="2020-12" db="EMBL/GenBank/DDBJ databases">
        <authorList>
            <consortium name="Molecular Ecology Group"/>
        </authorList>
    </citation>
    <scope>NUCLEOTIDE SEQUENCE</scope>
    <source>
        <strain evidence="2">TBG_1078</strain>
    </source>
</reference>
<gene>
    <name evidence="2" type="ORF">NYPRO_LOCUS3473</name>
</gene>
<dbReference type="Proteomes" id="UP000645828">
    <property type="component" value="Unassembled WGS sequence"/>
</dbReference>
<proteinExistence type="predicted"/>